<dbReference type="InterPro" id="IPR058913">
    <property type="entry name" value="Integrase_dom_put"/>
</dbReference>
<dbReference type="PANTHER" id="PTHR46791:SF5">
    <property type="entry name" value="CLR5 DOMAIN-CONTAINING PROTEIN-RELATED"/>
    <property type="match status" value="1"/>
</dbReference>
<accession>A0ABY7EFP7</accession>
<dbReference type="EMBL" id="CP111017">
    <property type="protein sequence ID" value="WAR07979.1"/>
    <property type="molecule type" value="Genomic_DNA"/>
</dbReference>
<name>A0ABY7EFP7_MYAAR</name>
<gene>
    <name evidence="2" type="ORF">MAR_017937</name>
</gene>
<dbReference type="Proteomes" id="UP001164746">
    <property type="component" value="Chromosome 6"/>
</dbReference>
<reference evidence="2" key="1">
    <citation type="submission" date="2022-11" db="EMBL/GenBank/DDBJ databases">
        <title>Centuries of genome instability and evolution in soft-shell clam transmissible cancer (bioRxiv).</title>
        <authorList>
            <person name="Hart S.F.M."/>
            <person name="Yonemitsu M.A."/>
            <person name="Giersch R.M."/>
            <person name="Beal B.F."/>
            <person name="Arriagada G."/>
            <person name="Davis B.W."/>
            <person name="Ostrander E.A."/>
            <person name="Goff S.P."/>
            <person name="Metzger M.J."/>
        </authorList>
    </citation>
    <scope>NUCLEOTIDE SEQUENCE</scope>
    <source>
        <strain evidence="2">MELC-2E11</strain>
        <tissue evidence="2">Siphon/mantle</tissue>
    </source>
</reference>
<keyword evidence="3" id="KW-1185">Reference proteome</keyword>
<dbReference type="Pfam" id="PF24764">
    <property type="entry name" value="rva_4"/>
    <property type="match status" value="1"/>
</dbReference>
<feature type="domain" description="Integrase core" evidence="1">
    <location>
        <begin position="191"/>
        <end position="278"/>
    </location>
</feature>
<evidence type="ECO:0000313" key="2">
    <source>
        <dbReference type="EMBL" id="WAR07979.1"/>
    </source>
</evidence>
<proteinExistence type="predicted"/>
<evidence type="ECO:0000313" key="3">
    <source>
        <dbReference type="Proteomes" id="UP001164746"/>
    </source>
</evidence>
<evidence type="ECO:0000259" key="1">
    <source>
        <dbReference type="Pfam" id="PF24764"/>
    </source>
</evidence>
<sequence length="354" mass="41461">MTQEIVEMKNMLRVKLCHVIQCIENGRTLNIEEKMRETYELMQQLSLLTCLDGPLNCVRQAMDLMLHGTDRIEDVFHIEVPLECGKRGRPKFLIPVSVIEFLVDNKFTVKDISRLLMTSESTIKRRLKDYNIKIGNTYSIMEQGELEDLVRNITNEYPNAGYRTVMRVLSSKGHRVQKKRVRDALKYCDPQGVLFRRIERLWREVWTGCNALYYGLFFSMEDDGILDVTNERHMLALHLVFKPRIQQHLDNFREAISHRPLRTERNKSPLQLWISGQMLDPKWNPNSEDELQTFGMEFGDLIPDEDNVPEAVVVPENEENVDPHVLDNIQDIHDRRSLNNGIDIYQEVLSIINH</sequence>
<organism evidence="2 3">
    <name type="scientific">Mya arenaria</name>
    <name type="common">Soft-shell clam</name>
    <dbReference type="NCBI Taxonomy" id="6604"/>
    <lineage>
        <taxon>Eukaryota</taxon>
        <taxon>Metazoa</taxon>
        <taxon>Spiralia</taxon>
        <taxon>Lophotrochozoa</taxon>
        <taxon>Mollusca</taxon>
        <taxon>Bivalvia</taxon>
        <taxon>Autobranchia</taxon>
        <taxon>Heteroconchia</taxon>
        <taxon>Euheterodonta</taxon>
        <taxon>Imparidentia</taxon>
        <taxon>Neoheterodontei</taxon>
        <taxon>Myida</taxon>
        <taxon>Myoidea</taxon>
        <taxon>Myidae</taxon>
        <taxon>Mya</taxon>
    </lineage>
</organism>
<dbReference type="PANTHER" id="PTHR46791">
    <property type="entry name" value="EXPRESSED PROTEIN"/>
    <property type="match status" value="1"/>
</dbReference>
<protein>
    <recommendedName>
        <fullName evidence="1">Integrase core domain-containing protein</fullName>
    </recommendedName>
</protein>